<name>E4TJG7_CALNY</name>
<comment type="similarity">
    <text evidence="2">Belongs to the outer membrane factor (OMF) (TC 1.B.17) family.</text>
</comment>
<keyword evidence="11" id="KW-1185">Reference proteome</keyword>
<dbReference type="STRING" id="768670.Calni_1326"/>
<evidence type="ECO:0000256" key="2">
    <source>
        <dbReference type="ARBA" id="ARBA00007613"/>
    </source>
</evidence>
<dbReference type="Proteomes" id="UP000007039">
    <property type="component" value="Chromosome"/>
</dbReference>
<feature type="coiled-coil region" evidence="8">
    <location>
        <begin position="183"/>
        <end position="210"/>
    </location>
</feature>
<keyword evidence="3" id="KW-0813">Transport</keyword>
<keyword evidence="9" id="KW-0732">Signal</keyword>
<evidence type="ECO:0000313" key="11">
    <source>
        <dbReference type="Proteomes" id="UP000007039"/>
    </source>
</evidence>
<feature type="chain" id="PRO_5003187125" evidence="9">
    <location>
        <begin position="21"/>
        <end position="423"/>
    </location>
</feature>
<keyword evidence="6" id="KW-0472">Membrane</keyword>
<gene>
    <name evidence="10" type="ordered locus">Calni_1326</name>
</gene>
<evidence type="ECO:0000256" key="8">
    <source>
        <dbReference type="SAM" id="Coils"/>
    </source>
</evidence>
<dbReference type="KEGG" id="cni:Calni_1326"/>
<evidence type="ECO:0000256" key="5">
    <source>
        <dbReference type="ARBA" id="ARBA00022692"/>
    </source>
</evidence>
<feature type="signal peptide" evidence="9">
    <location>
        <begin position="1"/>
        <end position="20"/>
    </location>
</feature>
<reference key="1">
    <citation type="submission" date="2010-11" db="EMBL/GenBank/DDBJ databases">
        <title>The complete genome of chromosome of Calditerrivibrio nitroreducens DSM 19672.</title>
        <authorList>
            <consortium name="US DOE Joint Genome Institute (JGI-PGF)"/>
            <person name="Lucas S."/>
            <person name="Copeland A."/>
            <person name="Lapidus A."/>
            <person name="Bruce D."/>
            <person name="Goodwin L."/>
            <person name="Pitluck S."/>
            <person name="Kyrpides N."/>
            <person name="Mavromatis K."/>
            <person name="Ivanova N."/>
            <person name="Mikhailova N."/>
            <person name="Zeytun A."/>
            <person name="Brettin T."/>
            <person name="Detter J.C."/>
            <person name="Tapia R."/>
            <person name="Han C."/>
            <person name="Land M."/>
            <person name="Hauser L."/>
            <person name="Markowitz V."/>
            <person name="Cheng J.-F."/>
            <person name="Hugenholtz P."/>
            <person name="Woyke T."/>
            <person name="Wu D."/>
            <person name="Spring S."/>
            <person name="Schroeder M."/>
            <person name="Brambilla E."/>
            <person name="Klenk H.-P."/>
            <person name="Eisen J.A."/>
        </authorList>
    </citation>
    <scope>NUCLEOTIDE SEQUENCE [LARGE SCALE GENOMIC DNA]</scope>
    <source>
        <strain>DSM 19672</strain>
    </source>
</reference>
<evidence type="ECO:0000256" key="1">
    <source>
        <dbReference type="ARBA" id="ARBA00004442"/>
    </source>
</evidence>
<dbReference type="InterPro" id="IPR003423">
    <property type="entry name" value="OMP_efflux"/>
</dbReference>
<dbReference type="PIRSF" id="PIRSF001892">
    <property type="entry name" value="CyaE"/>
    <property type="match status" value="1"/>
</dbReference>
<evidence type="ECO:0000256" key="3">
    <source>
        <dbReference type="ARBA" id="ARBA00022448"/>
    </source>
</evidence>
<dbReference type="SUPFAM" id="SSF56954">
    <property type="entry name" value="Outer membrane efflux proteins (OEP)"/>
    <property type="match status" value="1"/>
</dbReference>
<dbReference type="GO" id="GO:0009279">
    <property type="term" value="C:cell outer membrane"/>
    <property type="evidence" value="ECO:0007669"/>
    <property type="project" value="UniProtKB-SubCell"/>
</dbReference>
<accession>E4TJG7</accession>
<dbReference type="PANTHER" id="PTHR30026">
    <property type="entry name" value="OUTER MEMBRANE PROTEIN TOLC"/>
    <property type="match status" value="1"/>
</dbReference>
<keyword evidence="8" id="KW-0175">Coiled coil</keyword>
<proteinExistence type="inferred from homology"/>
<dbReference type="PANTHER" id="PTHR30026:SF20">
    <property type="entry name" value="OUTER MEMBRANE PROTEIN TOLC"/>
    <property type="match status" value="1"/>
</dbReference>
<evidence type="ECO:0000256" key="6">
    <source>
        <dbReference type="ARBA" id="ARBA00023136"/>
    </source>
</evidence>
<dbReference type="GO" id="GO:1990281">
    <property type="term" value="C:efflux pump complex"/>
    <property type="evidence" value="ECO:0007669"/>
    <property type="project" value="TreeGrafter"/>
</dbReference>
<organism evidence="10 11">
    <name type="scientific">Calditerrivibrio nitroreducens (strain DSM 19672 / NBRC 101217 / Yu37-1)</name>
    <dbReference type="NCBI Taxonomy" id="768670"/>
    <lineage>
        <taxon>Bacteria</taxon>
        <taxon>Pseudomonadati</taxon>
        <taxon>Deferribacterota</taxon>
        <taxon>Deferribacteres</taxon>
        <taxon>Deferribacterales</taxon>
        <taxon>Calditerrivibrionaceae</taxon>
    </lineage>
</organism>
<dbReference type="Pfam" id="PF02321">
    <property type="entry name" value="OEP"/>
    <property type="match status" value="2"/>
</dbReference>
<reference evidence="10 11" key="2">
    <citation type="journal article" date="2011" name="Stand. Genomic Sci.">
        <title>Complete genome sequence of Calditerrivibrio nitroreducens type strain (Yu37-1).</title>
        <authorList>
            <person name="Pitluck S."/>
            <person name="Sikorski J."/>
            <person name="Zeytun A."/>
            <person name="Lapidus A."/>
            <person name="Nolan M."/>
            <person name="Lucas S."/>
            <person name="Hammon N."/>
            <person name="Deshpande S."/>
            <person name="Cheng J.F."/>
            <person name="Tapia R."/>
            <person name="Han C."/>
            <person name="Goodwin L."/>
            <person name="Liolios K."/>
            <person name="Pagani I."/>
            <person name="Ivanova N."/>
            <person name="Mavromatis K."/>
            <person name="Pati A."/>
            <person name="Chen A."/>
            <person name="Palaniappan K."/>
            <person name="Hauser L."/>
            <person name="Chang Y.J."/>
            <person name="Jeffries C.D."/>
            <person name="Detter J.C."/>
            <person name="Brambilla E."/>
            <person name="Djao O.D."/>
            <person name="Rohde M."/>
            <person name="Spring S."/>
            <person name="Goker M."/>
            <person name="Woyke T."/>
            <person name="Bristow J."/>
            <person name="Eisen J.A."/>
            <person name="Markowitz V."/>
            <person name="Hugenholtz P."/>
            <person name="Kyrpides N.C."/>
            <person name="Klenk H.P."/>
            <person name="Land M."/>
        </authorList>
    </citation>
    <scope>NUCLEOTIDE SEQUENCE [LARGE SCALE GENOMIC DNA]</scope>
    <source>
        <strain evidence="11">DSM 19672 / NBRC 101217 / Yu37-1</strain>
    </source>
</reference>
<evidence type="ECO:0000256" key="7">
    <source>
        <dbReference type="ARBA" id="ARBA00023237"/>
    </source>
</evidence>
<evidence type="ECO:0000256" key="4">
    <source>
        <dbReference type="ARBA" id="ARBA00022452"/>
    </source>
</evidence>
<keyword evidence="5" id="KW-0812">Transmembrane</keyword>
<keyword evidence="7" id="KW-0998">Cell outer membrane</keyword>
<keyword evidence="4" id="KW-1134">Transmembrane beta strand</keyword>
<evidence type="ECO:0000256" key="9">
    <source>
        <dbReference type="SAM" id="SignalP"/>
    </source>
</evidence>
<dbReference type="AlphaFoldDB" id="E4TJG7"/>
<dbReference type="Gene3D" id="1.20.1600.10">
    <property type="entry name" value="Outer membrane efflux proteins (OEP)"/>
    <property type="match status" value="1"/>
</dbReference>
<dbReference type="RefSeq" id="WP_013451446.1">
    <property type="nucleotide sequence ID" value="NC_014758.1"/>
</dbReference>
<feature type="coiled-coil region" evidence="8">
    <location>
        <begin position="348"/>
        <end position="375"/>
    </location>
</feature>
<evidence type="ECO:0000313" key="10">
    <source>
        <dbReference type="EMBL" id="ADR19234.1"/>
    </source>
</evidence>
<protein>
    <submittedName>
        <fullName evidence="10">Outer membrane efflux protein</fullName>
    </submittedName>
</protein>
<dbReference type="InterPro" id="IPR051906">
    <property type="entry name" value="TolC-like"/>
</dbReference>
<comment type="subcellular location">
    <subcellularLocation>
        <location evidence="1">Cell outer membrane</location>
    </subcellularLocation>
</comment>
<dbReference type="eggNOG" id="COG1538">
    <property type="taxonomic scope" value="Bacteria"/>
</dbReference>
<dbReference type="GO" id="GO:0015288">
    <property type="term" value="F:porin activity"/>
    <property type="evidence" value="ECO:0007669"/>
    <property type="project" value="TreeGrafter"/>
</dbReference>
<dbReference type="EMBL" id="CP002347">
    <property type="protein sequence ID" value="ADR19234.1"/>
    <property type="molecule type" value="Genomic_DNA"/>
</dbReference>
<dbReference type="HOGENOM" id="CLU_012817_10_6_0"/>
<dbReference type="InterPro" id="IPR028351">
    <property type="entry name" value="CyaE"/>
</dbReference>
<dbReference type="GO" id="GO:0015562">
    <property type="term" value="F:efflux transmembrane transporter activity"/>
    <property type="evidence" value="ECO:0007669"/>
    <property type="project" value="InterPro"/>
</dbReference>
<sequence precursor="true">MKICFKALILSLFLPIIASAENVSDLGDLILIALKNNPGLKAAYSQKEIYKNKSKQIDSSLLPQINLTGGYSRASPLPSVNATKDSNNSYDLYSLGVDLKVNLYDFDKIKNLSKSYEFLERSSEYDFFSVKSQIITNVTINFFRLLQAKENLTVAVQTRDNLLNHLKMAQQFYLSGMKPKYDITKAEVNLSNAELNIIKAQNSIKIIESELRKSIGVDNVSFEINDYEIKINETPNLDNLTEKGLIKRAELLSIREKIKSSESTLKATKTNYYPAFSLESSYLRSGNHPEMDRDGWNIGIKFNFPLYNGNLTNYQINEILANISYLKYTEQVLMQSIKNEIEIAFYNLQESVKKYKISEKILKQAEENYEIAKGRYNAGLSTPIELSDAEIELEKGRLNRISSKYDYLISEALLKKAVGELDE</sequence>